<accession>A0AAR5QI60</accession>
<dbReference type="Proteomes" id="UP000019118">
    <property type="component" value="Unassembled WGS sequence"/>
</dbReference>
<feature type="chain" id="PRO_5044712685" evidence="2">
    <location>
        <begin position="18"/>
        <end position="1058"/>
    </location>
</feature>
<feature type="compositionally biased region" description="Basic residues" evidence="1">
    <location>
        <begin position="837"/>
        <end position="847"/>
    </location>
</feature>
<keyword evidence="4" id="KW-1185">Reference proteome</keyword>
<feature type="compositionally biased region" description="Polar residues" evidence="1">
    <location>
        <begin position="670"/>
        <end position="687"/>
    </location>
</feature>
<proteinExistence type="predicted"/>
<dbReference type="EnsemblMetazoa" id="XM_019916909.1">
    <property type="protein sequence ID" value="XP_019772468.1"/>
    <property type="gene ID" value="LOC109546074"/>
</dbReference>
<sequence length="1058" mass="118680">MKCLWIIIIALISGTFSIQTHIQRPIRYIDQKTYPGRNLDIPASVSSIFDWEHGLREATVQALFREHIGDHNLRQQIYSAPLLGKQDKATPFGDIAILARGQLYANYASYIFVQDPYQNDCDDCDTIEVEPIRTRCIKARCQIWHPRSNEQLIAIWSIKRIRHRAAKDGHDRMELEFTISPVGLRYPHQLYLTKDGAYNYGLPGHVFLLKKADLYPNLDNQQHFKEGAFIAQSPDGRKFLLHQFPGKLATEPLGYPSTKDSLSTSSTTTTQYSEEDAKKLYQKLLEALNKKTSLEPNRFTPSTRPATTLVQFPDGQVVPITEVKPPFTTKTTSTIRFPETPFSKQPIPTTTSSQAPFRPSSPLTTDSFLPTLPQFQPQTYETVGTSKKTTPHNFFTTVQQTVPYYPTQTTTNSATRPFYTVDSIQRPQYPETTQSLGTTKSPVKTTFHFFAAEEKEEPTKTVSNKKPVLSSFHQQESTTENIWFESAAPTQPSKKPTSAINEPKEENTQTTKYQDTIRPPFNKVSHPLTGTVTKVTRPVVETTYNSNTSPYHSTQTSTTIIHSNIFEPSVNSYQTTHKPSTGFSIPITVLDNTSPALDSKETFSPTEDDEQIFTAPHLTSPTVNEPTFTPTNVKYTNTQFYNPTTELPKNDITTLYKGPADFETHEPTRDSTSFESILTNSTNQGPMETTLGVTTLMTKTTGMVYYTAEETQPSSPAPTTPTRYAEFDSSSSENTKPTIIPLKMSTPKRILTTISADGTVSVKTTPFNSQEELFGPTKSSTARYKTTKSLKASTTEASDFLLDNASLEVNGPLYKKPQKDYSEDDIFGPDRGTNTRTTKKPRLVKQHTKSDFEQELFDRNNRKSKHFRSRPTTEATPSKVIYSNLFEKITAPMTTPVTTLSSNGVTPTAETSLSKLVPQPTLKTINISKRFKPATEVGRTRKEETDKTIPVTSQSYLTSISYEVNRKRKPTKTNLAKISHSNDNDIGDFAHRLVSQAKGVEYLDNVETTTAATTTTNASAKTTRKSKYTRRRTYVARTKKINRNPAGKNGNHSAQAKK</sequence>
<feature type="compositionally biased region" description="Polar residues" evidence="1">
    <location>
        <begin position="488"/>
        <end position="500"/>
    </location>
</feature>
<feature type="compositionally biased region" description="Polar residues" evidence="1">
    <location>
        <begin position="342"/>
        <end position="361"/>
    </location>
</feature>
<feature type="signal peptide" evidence="2">
    <location>
        <begin position="1"/>
        <end position="17"/>
    </location>
</feature>
<feature type="region of interest" description="Disordered" evidence="1">
    <location>
        <begin position="331"/>
        <end position="361"/>
    </location>
</feature>
<evidence type="ECO:0000256" key="2">
    <source>
        <dbReference type="SAM" id="SignalP"/>
    </source>
</evidence>
<dbReference type="KEGG" id="dpa:109546406"/>
<reference evidence="4" key="1">
    <citation type="journal article" date="2013" name="Genome Biol.">
        <title>Draft genome of the mountain pine beetle, Dendroctonus ponderosae Hopkins, a major forest pest.</title>
        <authorList>
            <person name="Keeling C.I."/>
            <person name="Yuen M.M."/>
            <person name="Liao N.Y."/>
            <person name="Docking T.R."/>
            <person name="Chan S.K."/>
            <person name="Taylor G.A."/>
            <person name="Palmquist D.L."/>
            <person name="Jackman S.D."/>
            <person name="Nguyen A."/>
            <person name="Li M."/>
            <person name="Henderson H."/>
            <person name="Janes J.K."/>
            <person name="Zhao Y."/>
            <person name="Pandoh P."/>
            <person name="Moore R."/>
            <person name="Sperling F.A."/>
            <person name="Huber D.P."/>
            <person name="Birol I."/>
            <person name="Jones S.J."/>
            <person name="Bohlmann J."/>
        </authorList>
    </citation>
    <scope>NUCLEOTIDE SEQUENCE</scope>
</reference>
<evidence type="ECO:0000313" key="3">
    <source>
        <dbReference type="EnsemblMetazoa" id="XP_019772918.1"/>
    </source>
</evidence>
<feature type="region of interest" description="Disordered" evidence="1">
    <location>
        <begin position="1037"/>
        <end position="1058"/>
    </location>
</feature>
<evidence type="ECO:0000313" key="4">
    <source>
        <dbReference type="Proteomes" id="UP000019118"/>
    </source>
</evidence>
<dbReference type="AlphaFoldDB" id="A0AAR5QI60"/>
<dbReference type="EnsemblMetazoa" id="XM_019917359.1">
    <property type="protein sequence ID" value="XP_019772918.1"/>
    <property type="gene ID" value="LOC109546406"/>
</dbReference>
<feature type="region of interest" description="Disordered" evidence="1">
    <location>
        <begin position="487"/>
        <end position="512"/>
    </location>
</feature>
<feature type="compositionally biased region" description="Polar residues" evidence="1">
    <location>
        <begin position="728"/>
        <end position="737"/>
    </location>
</feature>
<keyword evidence="2" id="KW-0732">Signal</keyword>
<dbReference type="KEGG" id="dpa:109546074"/>
<feature type="region of interest" description="Disordered" evidence="1">
    <location>
        <begin position="820"/>
        <end position="850"/>
    </location>
</feature>
<feature type="region of interest" description="Disordered" evidence="1">
    <location>
        <begin position="664"/>
        <end position="688"/>
    </location>
</feature>
<reference evidence="3" key="2">
    <citation type="submission" date="2024-08" db="UniProtKB">
        <authorList>
            <consortium name="EnsemblMetazoa"/>
        </authorList>
    </citation>
    <scope>IDENTIFICATION</scope>
</reference>
<protein>
    <submittedName>
        <fullName evidence="3">Uncharacterized protein</fullName>
    </submittedName>
</protein>
<name>A0AAR5QI60_DENPD</name>
<dbReference type="GeneID" id="109546406"/>
<organism evidence="3 4">
    <name type="scientific">Dendroctonus ponderosae</name>
    <name type="common">Mountain pine beetle</name>
    <dbReference type="NCBI Taxonomy" id="77166"/>
    <lineage>
        <taxon>Eukaryota</taxon>
        <taxon>Metazoa</taxon>
        <taxon>Ecdysozoa</taxon>
        <taxon>Arthropoda</taxon>
        <taxon>Hexapoda</taxon>
        <taxon>Insecta</taxon>
        <taxon>Pterygota</taxon>
        <taxon>Neoptera</taxon>
        <taxon>Endopterygota</taxon>
        <taxon>Coleoptera</taxon>
        <taxon>Polyphaga</taxon>
        <taxon>Cucujiformia</taxon>
        <taxon>Curculionidae</taxon>
        <taxon>Scolytinae</taxon>
        <taxon>Dendroctonus</taxon>
    </lineage>
</organism>
<evidence type="ECO:0000256" key="1">
    <source>
        <dbReference type="SAM" id="MobiDB-lite"/>
    </source>
</evidence>
<dbReference type="GeneID" id="109546074"/>
<feature type="region of interest" description="Disordered" evidence="1">
    <location>
        <begin position="710"/>
        <end position="739"/>
    </location>
</feature>